<comment type="caution">
    <text evidence="8">The sequence shown here is derived from an EMBL/GenBank/DDBJ whole genome shotgun (WGS) entry which is preliminary data.</text>
</comment>
<dbReference type="GO" id="GO:0016020">
    <property type="term" value="C:membrane"/>
    <property type="evidence" value="ECO:0007669"/>
    <property type="project" value="UniProtKB-SubCell"/>
</dbReference>
<protein>
    <submittedName>
        <fullName evidence="8">EamA family transporter</fullName>
    </submittedName>
</protein>
<feature type="transmembrane region" description="Helical" evidence="6">
    <location>
        <begin position="70"/>
        <end position="91"/>
    </location>
</feature>
<evidence type="ECO:0000256" key="5">
    <source>
        <dbReference type="ARBA" id="ARBA00023136"/>
    </source>
</evidence>
<evidence type="ECO:0000313" key="9">
    <source>
        <dbReference type="Proteomes" id="UP000274271"/>
    </source>
</evidence>
<comment type="similarity">
    <text evidence="2">Belongs to the EamA transporter family.</text>
</comment>
<organism evidence="8 9">
    <name type="scientific">Larkinella knui</name>
    <dbReference type="NCBI Taxonomy" id="2025310"/>
    <lineage>
        <taxon>Bacteria</taxon>
        <taxon>Pseudomonadati</taxon>
        <taxon>Bacteroidota</taxon>
        <taxon>Cytophagia</taxon>
        <taxon>Cytophagales</taxon>
        <taxon>Spirosomataceae</taxon>
        <taxon>Larkinella</taxon>
    </lineage>
</organism>
<feature type="transmembrane region" description="Helical" evidence="6">
    <location>
        <begin position="282"/>
        <end position="301"/>
    </location>
</feature>
<accession>A0A3P1CWF9</accession>
<keyword evidence="4 6" id="KW-1133">Transmembrane helix</keyword>
<evidence type="ECO:0000256" key="6">
    <source>
        <dbReference type="SAM" id="Phobius"/>
    </source>
</evidence>
<evidence type="ECO:0000313" key="8">
    <source>
        <dbReference type="EMBL" id="RRB17655.1"/>
    </source>
</evidence>
<evidence type="ECO:0000256" key="4">
    <source>
        <dbReference type="ARBA" id="ARBA00022989"/>
    </source>
</evidence>
<feature type="transmembrane region" description="Helical" evidence="6">
    <location>
        <begin position="191"/>
        <end position="213"/>
    </location>
</feature>
<dbReference type="InterPro" id="IPR000620">
    <property type="entry name" value="EamA_dom"/>
</dbReference>
<feature type="domain" description="EamA" evidence="7">
    <location>
        <begin position="12"/>
        <end position="143"/>
    </location>
</feature>
<evidence type="ECO:0000256" key="3">
    <source>
        <dbReference type="ARBA" id="ARBA00022692"/>
    </source>
</evidence>
<dbReference type="RefSeq" id="WP_124904479.1">
    <property type="nucleotide sequence ID" value="NZ_RQJP01000001.1"/>
</dbReference>
<feature type="transmembrane region" description="Helical" evidence="6">
    <location>
        <begin position="159"/>
        <end position="179"/>
    </location>
</feature>
<evidence type="ECO:0000256" key="1">
    <source>
        <dbReference type="ARBA" id="ARBA00004141"/>
    </source>
</evidence>
<feature type="transmembrane region" description="Helical" evidence="6">
    <location>
        <begin position="225"/>
        <end position="249"/>
    </location>
</feature>
<evidence type="ECO:0000259" key="7">
    <source>
        <dbReference type="Pfam" id="PF00892"/>
    </source>
</evidence>
<sequence>MNTGNVSRVWLVAAFIAVYFVWGTTYLANLYALKAMPPFIISALRYLAAGFLLATLAYGRKQEFPDWKEIRDLAISGILMLVGGSGLVVVAEQYITSGTTAVIVATEPLWFVLLDYPRWKLYFSDRKVIAGLLLGFVGILLFTRFTPVHTPQVAQSPNLVVGTVIVLAGSILWVIGTLFTSRRIKPGRYTLWHPTIQLLAAGLFSGLVAQVKGEWYAFDPQDVPLAAWGGLGFLILFGSLIAYLAFAWLVTVQPPALVSTHTYVNPLVAVFVGWLAVGEPIAGQQLIALAVVLTGVVLTQLSTMRAGAEG</sequence>
<comment type="subcellular location">
    <subcellularLocation>
        <location evidence="1">Membrane</location>
        <topology evidence="1">Multi-pass membrane protein</topology>
    </subcellularLocation>
</comment>
<dbReference type="SUPFAM" id="SSF103481">
    <property type="entry name" value="Multidrug resistance efflux transporter EmrE"/>
    <property type="match status" value="2"/>
</dbReference>
<feature type="transmembrane region" description="Helical" evidence="6">
    <location>
        <begin position="9"/>
        <end position="33"/>
    </location>
</feature>
<feature type="transmembrane region" description="Helical" evidence="6">
    <location>
        <begin position="128"/>
        <end position="147"/>
    </location>
</feature>
<reference evidence="8 9" key="1">
    <citation type="submission" date="2018-11" db="EMBL/GenBank/DDBJ databases">
        <authorList>
            <person name="Zhou Z."/>
            <person name="Wang G."/>
        </authorList>
    </citation>
    <scope>NUCLEOTIDE SEQUENCE [LARGE SCALE GENOMIC DNA]</scope>
    <source>
        <strain evidence="8 9">KCTC42998</strain>
    </source>
</reference>
<feature type="domain" description="EamA" evidence="7">
    <location>
        <begin position="162"/>
        <end position="299"/>
    </location>
</feature>
<keyword evidence="5 6" id="KW-0472">Membrane</keyword>
<dbReference type="PANTHER" id="PTHR32322:SF2">
    <property type="entry name" value="EAMA DOMAIN-CONTAINING PROTEIN"/>
    <property type="match status" value="1"/>
</dbReference>
<gene>
    <name evidence="8" type="ORF">EHT87_05065</name>
</gene>
<dbReference type="OrthoDB" id="9812547at2"/>
<dbReference type="InterPro" id="IPR050638">
    <property type="entry name" value="AA-Vitamin_Transporters"/>
</dbReference>
<keyword evidence="3 6" id="KW-0812">Transmembrane</keyword>
<dbReference type="EMBL" id="RQJP01000001">
    <property type="protein sequence ID" value="RRB17655.1"/>
    <property type="molecule type" value="Genomic_DNA"/>
</dbReference>
<evidence type="ECO:0000256" key="2">
    <source>
        <dbReference type="ARBA" id="ARBA00007362"/>
    </source>
</evidence>
<keyword evidence="9" id="KW-1185">Reference proteome</keyword>
<feature type="transmembrane region" description="Helical" evidence="6">
    <location>
        <begin position="39"/>
        <end position="58"/>
    </location>
</feature>
<dbReference type="PANTHER" id="PTHR32322">
    <property type="entry name" value="INNER MEMBRANE TRANSPORTER"/>
    <property type="match status" value="1"/>
</dbReference>
<dbReference type="Pfam" id="PF00892">
    <property type="entry name" value="EamA"/>
    <property type="match status" value="2"/>
</dbReference>
<dbReference type="Proteomes" id="UP000274271">
    <property type="component" value="Unassembled WGS sequence"/>
</dbReference>
<name>A0A3P1CWF9_9BACT</name>
<feature type="transmembrane region" description="Helical" evidence="6">
    <location>
        <begin position="256"/>
        <end position="276"/>
    </location>
</feature>
<dbReference type="InterPro" id="IPR037185">
    <property type="entry name" value="EmrE-like"/>
</dbReference>
<proteinExistence type="inferred from homology"/>
<dbReference type="AlphaFoldDB" id="A0A3P1CWF9"/>